<keyword evidence="2 3" id="KW-0732">Signal</keyword>
<dbReference type="InterPro" id="IPR018976">
    <property type="entry name" value="Imelysin-like"/>
</dbReference>
<dbReference type="EMBL" id="FQWQ01000001">
    <property type="protein sequence ID" value="SHG66311.1"/>
    <property type="molecule type" value="Genomic_DNA"/>
</dbReference>
<keyword evidence="6" id="KW-1185">Reference proteome</keyword>
<dbReference type="InterPro" id="IPR038352">
    <property type="entry name" value="Imelysin_sf"/>
</dbReference>
<dbReference type="Gene3D" id="1.20.1420.20">
    <property type="entry name" value="M75 peptidase, HXXE motif"/>
    <property type="match status" value="1"/>
</dbReference>
<dbReference type="AlphaFoldDB" id="A0A1M5LMM2"/>
<protein>
    <submittedName>
        <fullName evidence="5">Predicted lipoprotein</fullName>
    </submittedName>
</protein>
<evidence type="ECO:0000313" key="6">
    <source>
        <dbReference type="Proteomes" id="UP000184212"/>
    </source>
</evidence>
<name>A0A1M5LMM2_9BACT</name>
<sequence>MKKSYLQYLLAGAALVSLSNCSDNDNASPVNEELNTQVLLDFSANLPQAVYSDLSAKTSTLYDQVVALGANGATDDELAATRATWKQARQAWEQSEAFLFGPVSTKDIDPHIDTWPVNFNDLNAQLTSGNAFTEDYINNLDDALKGFHPIEYLIFGENGAKKAADLSERDMEYLTALALNLKTLTADANNSWKPSVSGNYHTIFTTAGKGSATYATQLAAYQELVNAMAGICDEVANGKLDEPFTAQDPSLEESPFAQNSIIDFTNNIKGVQDVYLGKYSTDGKGLEDIVRQYNLQLDSDIKAKIDNAINALGKITDPFGKAITTQAMQIETAMSSINDLKDILETELLPFVQQHTK</sequence>
<feature type="chain" id="PRO_5012251652" evidence="3">
    <location>
        <begin position="23"/>
        <end position="357"/>
    </location>
</feature>
<feature type="signal peptide" evidence="3">
    <location>
        <begin position="1"/>
        <end position="22"/>
    </location>
</feature>
<comment type="subcellular location">
    <subcellularLocation>
        <location evidence="1">Cell envelope</location>
    </subcellularLocation>
</comment>
<dbReference type="InterPro" id="IPR034982">
    <property type="entry name" value="Imelysin-like_IrpA"/>
</dbReference>
<accession>A0A1M5LMM2</accession>
<dbReference type="CDD" id="cd14658">
    <property type="entry name" value="Imelysin-like_IrpA"/>
    <property type="match status" value="1"/>
</dbReference>
<dbReference type="Pfam" id="PF09375">
    <property type="entry name" value="Peptidase_M75"/>
    <property type="match status" value="1"/>
</dbReference>
<evidence type="ECO:0000256" key="1">
    <source>
        <dbReference type="ARBA" id="ARBA00004196"/>
    </source>
</evidence>
<evidence type="ECO:0000256" key="2">
    <source>
        <dbReference type="ARBA" id="ARBA00022729"/>
    </source>
</evidence>
<evidence type="ECO:0000259" key="4">
    <source>
        <dbReference type="Pfam" id="PF09375"/>
    </source>
</evidence>
<feature type="domain" description="Imelysin-like" evidence="4">
    <location>
        <begin position="48"/>
        <end position="344"/>
    </location>
</feature>
<dbReference type="RefSeq" id="WP_073132078.1">
    <property type="nucleotide sequence ID" value="NZ_FQWQ01000001.1"/>
</dbReference>
<proteinExistence type="predicted"/>
<evidence type="ECO:0000313" key="5">
    <source>
        <dbReference type="EMBL" id="SHG66311.1"/>
    </source>
</evidence>
<organism evidence="5 6">
    <name type="scientific">Chryseolinea serpens</name>
    <dbReference type="NCBI Taxonomy" id="947013"/>
    <lineage>
        <taxon>Bacteria</taxon>
        <taxon>Pseudomonadati</taxon>
        <taxon>Bacteroidota</taxon>
        <taxon>Cytophagia</taxon>
        <taxon>Cytophagales</taxon>
        <taxon>Fulvivirgaceae</taxon>
        <taxon>Chryseolinea</taxon>
    </lineage>
</organism>
<reference evidence="5 6" key="1">
    <citation type="submission" date="2016-11" db="EMBL/GenBank/DDBJ databases">
        <authorList>
            <person name="Jaros S."/>
            <person name="Januszkiewicz K."/>
            <person name="Wedrychowicz H."/>
        </authorList>
    </citation>
    <scope>NUCLEOTIDE SEQUENCE [LARGE SCALE GENOMIC DNA]</scope>
    <source>
        <strain evidence="5 6">DSM 24574</strain>
    </source>
</reference>
<dbReference type="STRING" id="947013.SAMN04488109_1301"/>
<gene>
    <name evidence="5" type="ORF">SAMN04488109_1301</name>
</gene>
<dbReference type="Proteomes" id="UP000184212">
    <property type="component" value="Unassembled WGS sequence"/>
</dbReference>
<keyword evidence="5" id="KW-0449">Lipoprotein</keyword>
<dbReference type="GO" id="GO:0030313">
    <property type="term" value="C:cell envelope"/>
    <property type="evidence" value="ECO:0007669"/>
    <property type="project" value="UniProtKB-SubCell"/>
</dbReference>
<evidence type="ECO:0000256" key="3">
    <source>
        <dbReference type="SAM" id="SignalP"/>
    </source>
</evidence>
<dbReference type="OrthoDB" id="9764688at2"/>